<dbReference type="AlphaFoldDB" id="A0A6A4IPV8"/>
<feature type="compositionally biased region" description="Low complexity" evidence="1">
    <location>
        <begin position="504"/>
        <end position="513"/>
    </location>
</feature>
<sequence>MVLRSGRSYKADLTSPLCTYRYTSESKNQFKKRLNIEVTPSHSHDSSIRPTNTSPRSPQSPTKDLHVSSSSALSISPLPQDSSTDSPHGHSDPLLHVCNLLTSASQVIDSLPPESSIDSNQVHDDPLLNVCNLLTSASTAVDSHAFNVALNGHDYTPLSVNIIRNPQTTAHKQGPPSPPSHLIPVRSPLDIPLPSNNCRKLQSTASRLGSPSSSDHHSDLVPPPPDNPHHTPVNSYISRNTYGVVLKHRSYPHDYTGPFIVILTSASDRRFTINNIFNVISKHISPTSDVVIEESGKDRFTLSIKEFDAFSSIITIPDLTQNFKITIPSSLSEYIGVIKTDSRTDIIDDLLNKHTDVINGAYYICTFHRGSVQRTNLLRIHFHGTTPRTSVTLGGKTYRVQTYIHKIRICTNCSRYGHLACACRSKHRCKKCGNTDTHSVCLKSAIKCLACHSSDHLIGNKACPILQHLIRHSSEIFLREIKIRDLIKTYYQSTTSPPDPTHSPIPNRISPSHPIHPPQHPLNAFSSDLRHLLDKHSISSSVKELILLTVELLSTNCFSNGC</sequence>
<dbReference type="OrthoDB" id="10044176at2759"/>
<feature type="region of interest" description="Disordered" evidence="1">
    <location>
        <begin position="31"/>
        <end position="91"/>
    </location>
</feature>
<feature type="region of interest" description="Disordered" evidence="1">
    <location>
        <begin position="167"/>
        <end position="234"/>
    </location>
</feature>
<feature type="compositionally biased region" description="Polar residues" evidence="1">
    <location>
        <begin position="194"/>
        <end position="213"/>
    </location>
</feature>
<name>A0A6A4IPV8_APOLU</name>
<evidence type="ECO:0000256" key="1">
    <source>
        <dbReference type="SAM" id="MobiDB-lite"/>
    </source>
</evidence>
<dbReference type="Proteomes" id="UP000466442">
    <property type="component" value="Unassembled WGS sequence"/>
</dbReference>
<feature type="region of interest" description="Disordered" evidence="1">
    <location>
        <begin position="493"/>
        <end position="517"/>
    </location>
</feature>
<keyword evidence="3" id="KW-1185">Reference proteome</keyword>
<reference evidence="2" key="1">
    <citation type="journal article" date="2021" name="Mol. Ecol. Resour.">
        <title>Apolygus lucorum genome provides insights into omnivorousness and mesophyll feeding.</title>
        <authorList>
            <person name="Liu Y."/>
            <person name="Liu H."/>
            <person name="Wang H."/>
            <person name="Huang T."/>
            <person name="Liu B."/>
            <person name="Yang B."/>
            <person name="Yin L."/>
            <person name="Li B."/>
            <person name="Zhang Y."/>
            <person name="Zhang S."/>
            <person name="Jiang F."/>
            <person name="Zhang X."/>
            <person name="Ren Y."/>
            <person name="Wang B."/>
            <person name="Wang S."/>
            <person name="Lu Y."/>
            <person name="Wu K."/>
            <person name="Fan W."/>
            <person name="Wang G."/>
        </authorList>
    </citation>
    <scope>NUCLEOTIDE SEQUENCE</scope>
    <source>
        <strain evidence="2">12Hb</strain>
    </source>
</reference>
<evidence type="ECO:0008006" key="4">
    <source>
        <dbReference type="Google" id="ProtNLM"/>
    </source>
</evidence>
<proteinExistence type="predicted"/>
<gene>
    <name evidence="2" type="ORF">GE061_007628</name>
</gene>
<organism evidence="2 3">
    <name type="scientific">Apolygus lucorum</name>
    <name type="common">Small green plant bug</name>
    <name type="synonym">Lygocoris lucorum</name>
    <dbReference type="NCBI Taxonomy" id="248454"/>
    <lineage>
        <taxon>Eukaryota</taxon>
        <taxon>Metazoa</taxon>
        <taxon>Ecdysozoa</taxon>
        <taxon>Arthropoda</taxon>
        <taxon>Hexapoda</taxon>
        <taxon>Insecta</taxon>
        <taxon>Pterygota</taxon>
        <taxon>Neoptera</taxon>
        <taxon>Paraneoptera</taxon>
        <taxon>Hemiptera</taxon>
        <taxon>Heteroptera</taxon>
        <taxon>Panheteroptera</taxon>
        <taxon>Cimicomorpha</taxon>
        <taxon>Miridae</taxon>
        <taxon>Mirini</taxon>
        <taxon>Apolygus</taxon>
    </lineage>
</organism>
<feature type="compositionally biased region" description="Low complexity" evidence="1">
    <location>
        <begin position="68"/>
        <end position="79"/>
    </location>
</feature>
<dbReference type="EMBL" id="WIXP02000015">
    <property type="protein sequence ID" value="KAF6199602.1"/>
    <property type="molecule type" value="Genomic_DNA"/>
</dbReference>
<evidence type="ECO:0000313" key="3">
    <source>
        <dbReference type="Proteomes" id="UP000466442"/>
    </source>
</evidence>
<accession>A0A6A4IPV8</accession>
<protein>
    <recommendedName>
        <fullName evidence="4">CCHC-type domain-containing protein</fullName>
    </recommendedName>
</protein>
<evidence type="ECO:0000313" key="2">
    <source>
        <dbReference type="EMBL" id="KAF6199602.1"/>
    </source>
</evidence>
<comment type="caution">
    <text evidence="2">The sequence shown here is derived from an EMBL/GenBank/DDBJ whole genome shotgun (WGS) entry which is preliminary data.</text>
</comment>
<feature type="compositionally biased region" description="Polar residues" evidence="1">
    <location>
        <begin position="48"/>
        <end position="62"/>
    </location>
</feature>